<evidence type="ECO:0000313" key="1">
    <source>
        <dbReference type="EMBL" id="GAA4028130.1"/>
    </source>
</evidence>
<dbReference type="Proteomes" id="UP001500456">
    <property type="component" value="Unassembled WGS sequence"/>
</dbReference>
<reference evidence="2" key="1">
    <citation type="journal article" date="2019" name="Int. J. Syst. Evol. Microbiol.">
        <title>The Global Catalogue of Microorganisms (GCM) 10K type strain sequencing project: providing services to taxonomists for standard genome sequencing and annotation.</title>
        <authorList>
            <consortium name="The Broad Institute Genomics Platform"/>
            <consortium name="The Broad Institute Genome Sequencing Center for Infectious Disease"/>
            <person name="Wu L."/>
            <person name="Ma J."/>
        </authorList>
    </citation>
    <scope>NUCLEOTIDE SEQUENCE [LARGE SCALE GENOMIC DNA]</scope>
    <source>
        <strain evidence="2">JCM 16924</strain>
    </source>
</reference>
<gene>
    <name evidence="1" type="ORF">GCM10022232_87490</name>
</gene>
<dbReference type="EMBL" id="BAAAZX010000043">
    <property type="protein sequence ID" value="GAA4028130.1"/>
    <property type="molecule type" value="Genomic_DNA"/>
</dbReference>
<proteinExistence type="predicted"/>
<accession>A0ABP7TM70</accession>
<evidence type="ECO:0000313" key="2">
    <source>
        <dbReference type="Proteomes" id="UP001500456"/>
    </source>
</evidence>
<keyword evidence="2" id="KW-1185">Reference proteome</keyword>
<comment type="caution">
    <text evidence="1">The sequence shown here is derived from an EMBL/GenBank/DDBJ whole genome shotgun (WGS) entry which is preliminary data.</text>
</comment>
<name>A0ABP7TM70_9ACTN</name>
<protein>
    <recommendedName>
        <fullName evidence="3">ABM domain-containing protein</fullName>
    </recommendedName>
</protein>
<organism evidence="1 2">
    <name type="scientific">Streptomyces plumbiresistens</name>
    <dbReference type="NCBI Taxonomy" id="511811"/>
    <lineage>
        <taxon>Bacteria</taxon>
        <taxon>Bacillati</taxon>
        <taxon>Actinomycetota</taxon>
        <taxon>Actinomycetes</taxon>
        <taxon>Kitasatosporales</taxon>
        <taxon>Streptomycetaceae</taxon>
        <taxon>Streptomyces</taxon>
    </lineage>
</organism>
<evidence type="ECO:0008006" key="3">
    <source>
        <dbReference type="Google" id="ProtNLM"/>
    </source>
</evidence>
<dbReference type="RefSeq" id="WP_345571140.1">
    <property type="nucleotide sequence ID" value="NZ_BAAAZX010000043.1"/>
</dbReference>
<sequence length="91" mass="9844">MAIIAIIELPGVTKEQYQVNHTSIHAAPWWPAEGFISHAGAPADGGWLVVDIWESKAALAAFMEKAATIFEANAMPRVEPKIYEAVNVDIG</sequence>